<feature type="region of interest" description="Disordered" evidence="1">
    <location>
        <begin position="113"/>
        <end position="153"/>
    </location>
</feature>
<name>A0A8K1C7R8_PYTOL</name>
<evidence type="ECO:0000256" key="1">
    <source>
        <dbReference type="SAM" id="MobiDB-lite"/>
    </source>
</evidence>
<reference evidence="2" key="1">
    <citation type="submission" date="2019-03" db="EMBL/GenBank/DDBJ databases">
        <title>Long read genome sequence of the mycoparasitic Pythium oligandrum ATCC 38472 isolated from sugarbeet rhizosphere.</title>
        <authorList>
            <person name="Gaulin E."/>
        </authorList>
    </citation>
    <scope>NUCLEOTIDE SEQUENCE</scope>
    <source>
        <strain evidence="2">ATCC 38472_TT</strain>
    </source>
</reference>
<sequence>MFKSLRGSAVDAQCYMSRTDVENTIQSHRQIFVTALFAITNTKLTVYDGCFGVGAIEKETSIKLTAGDLLIFRRDLVHCDVAKNLCVRVTVGFKHFSSPPMTPVAACFQCSSSTTSSQTPGEMTTHGKSFKMNRSHSDQEDSESTRSSNGELCDAEDAAVDLETKLRGNSGHKRGKRSIDEVKDSVMTSCDHHKRSSRLLQNVKCEQKPLAADCARASQLLMSVVANAINGRQPHDLQWTEKVFAALHVDGDSDVQETVTKVIEALANSLKSHTTVDKRSLKQECVDSIMSILLCLPSSGETTLPEPDQSNDDLDRLAQLSELAYQEIIAAAGTFDSRLESAQKAIGALCVECAAGFHRLEWFAMVTQKFLARSQLRQTPEGLKTTQVDDHLDRSKQELEESSNCMTTAIDTWVDRTVALKGRLDRWEEAYPEHVVTPGVAQFATSVKVIKSTDPVVAAMMGTWERSSQVMATAIPDMIRTATRMEFQQSLLDLLGKAHQRRVRWLEKTITRLYKARVASDTRMTQQLHGCVPRLAHSLRLCFDLLTHRLHKAQADRDAEEDALRVHREIYGDLVPTQLHTIITCIDEYSEVIRISKETMQKVASAQKSLWDERHEAIPSEILKLAAREYLEMWQGLHADSQEVLGDVIKLIQGCQPVDSEQTAASALDEEEEENPQSCSIM</sequence>
<dbReference type="EMBL" id="SPLM01000112">
    <property type="protein sequence ID" value="TMW58221.1"/>
    <property type="molecule type" value="Genomic_DNA"/>
</dbReference>
<comment type="caution">
    <text evidence="2">The sequence shown here is derived from an EMBL/GenBank/DDBJ whole genome shotgun (WGS) entry which is preliminary data.</text>
</comment>
<dbReference type="Proteomes" id="UP000794436">
    <property type="component" value="Unassembled WGS sequence"/>
</dbReference>
<evidence type="ECO:0000313" key="3">
    <source>
        <dbReference type="Proteomes" id="UP000794436"/>
    </source>
</evidence>
<proteinExistence type="predicted"/>
<dbReference type="AlphaFoldDB" id="A0A8K1C7R8"/>
<evidence type="ECO:0000313" key="2">
    <source>
        <dbReference type="EMBL" id="TMW58221.1"/>
    </source>
</evidence>
<feature type="region of interest" description="Disordered" evidence="1">
    <location>
        <begin position="662"/>
        <end position="682"/>
    </location>
</feature>
<protein>
    <submittedName>
        <fullName evidence="2">Uncharacterized protein</fullName>
    </submittedName>
</protein>
<organism evidence="2 3">
    <name type="scientific">Pythium oligandrum</name>
    <name type="common">Mycoparasitic fungus</name>
    <dbReference type="NCBI Taxonomy" id="41045"/>
    <lineage>
        <taxon>Eukaryota</taxon>
        <taxon>Sar</taxon>
        <taxon>Stramenopiles</taxon>
        <taxon>Oomycota</taxon>
        <taxon>Peronosporomycetes</taxon>
        <taxon>Pythiales</taxon>
        <taxon>Pythiaceae</taxon>
        <taxon>Pythium</taxon>
    </lineage>
</organism>
<gene>
    <name evidence="2" type="ORF">Poli38472_011809</name>
</gene>
<keyword evidence="3" id="KW-1185">Reference proteome</keyword>
<accession>A0A8K1C7R8</accession>